<dbReference type="WBParaSite" id="GPUH_0000132401-mRNA-1">
    <property type="protein sequence ID" value="GPUH_0000132401-mRNA-1"/>
    <property type="gene ID" value="GPUH_0000132401"/>
</dbReference>
<organism evidence="3">
    <name type="scientific">Gongylonema pulchrum</name>
    <dbReference type="NCBI Taxonomy" id="637853"/>
    <lineage>
        <taxon>Eukaryota</taxon>
        <taxon>Metazoa</taxon>
        <taxon>Ecdysozoa</taxon>
        <taxon>Nematoda</taxon>
        <taxon>Chromadorea</taxon>
        <taxon>Rhabditida</taxon>
        <taxon>Spirurina</taxon>
        <taxon>Spiruromorpha</taxon>
        <taxon>Spiruroidea</taxon>
        <taxon>Gongylonematidae</taxon>
        <taxon>Gongylonema</taxon>
    </lineage>
</organism>
<evidence type="ECO:0000313" key="2">
    <source>
        <dbReference type="Proteomes" id="UP000271098"/>
    </source>
</evidence>
<evidence type="ECO:0000313" key="3">
    <source>
        <dbReference type="WBParaSite" id="GPUH_0000132401-mRNA-1"/>
    </source>
</evidence>
<name>A0A183CXY1_9BILA</name>
<sequence>MATNDAEKLYLKVEKGRRPSIRLSGESRSVQVTVPCDQRTNWPAARAQMTGGITVVVQRLEQQYKITIQHIMERKPDICVFVNALAHEREIKTCVRNISTQLSHVGVAGPNLEVTGRINAKKVTFESTAGALHSSSKLSARSVTLKAQHIFIMPEAIYSCAKLRVVSRRIQVDGCIRCWSQERSRMIVLIDAALLHIGVDGAIGASRTIFDKSVLRTSEDAVNLLYFRLTGCLANFGRIVSHSKMMLHVGGSVLSLQDSRIDSASRGYAALKQIKGVSSGASDSLPTSRTLSSAILCEKPDTVAQLLESGVDLNDLIKVLKIYNYQF</sequence>
<dbReference type="Proteomes" id="UP000271098">
    <property type="component" value="Unassembled WGS sequence"/>
</dbReference>
<keyword evidence="2" id="KW-1185">Reference proteome</keyword>
<dbReference type="OrthoDB" id="5844208at2759"/>
<gene>
    <name evidence="1" type="ORF">GPUH_LOCUS1322</name>
</gene>
<proteinExistence type="predicted"/>
<accession>A0A183CXY1</accession>
<reference evidence="1 2" key="2">
    <citation type="submission" date="2018-11" db="EMBL/GenBank/DDBJ databases">
        <authorList>
            <consortium name="Pathogen Informatics"/>
        </authorList>
    </citation>
    <scope>NUCLEOTIDE SEQUENCE [LARGE SCALE GENOMIC DNA]</scope>
</reference>
<reference evidence="3" key="1">
    <citation type="submission" date="2016-06" db="UniProtKB">
        <authorList>
            <consortium name="WormBaseParasite"/>
        </authorList>
    </citation>
    <scope>IDENTIFICATION</scope>
</reference>
<evidence type="ECO:0000313" key="1">
    <source>
        <dbReference type="EMBL" id="VDK29808.1"/>
    </source>
</evidence>
<protein>
    <submittedName>
        <fullName evidence="3">KH_dom_type_1 domain-containing protein</fullName>
    </submittedName>
</protein>
<dbReference type="AlphaFoldDB" id="A0A183CXY1"/>
<dbReference type="EMBL" id="UYRT01001551">
    <property type="protein sequence ID" value="VDK29808.1"/>
    <property type="molecule type" value="Genomic_DNA"/>
</dbReference>